<evidence type="ECO:0000313" key="2">
    <source>
        <dbReference type="Proteomes" id="UP000805704"/>
    </source>
</evidence>
<evidence type="ECO:0000313" key="1">
    <source>
        <dbReference type="EMBL" id="KAG8005972.1"/>
    </source>
</evidence>
<name>A0ACB7EV07_NIBAL</name>
<gene>
    <name evidence="1" type="ORF">GBF38_005060</name>
</gene>
<sequence length="253" mass="30516">MERLLKSTETRDEAWTGLYNKTGENRTWHWSLPGLEYNDNETQWKPGEPNDFRGILQNYVSMNKKKSWLDDAYDKQHEFICYDENKRPNDPYCVINEEMKWLQAQNYCREHHTDLISGLTQLNELTEQSCCKDDDLISSMTEYMILIKENKTWEEALYYCRDHHYDLISITNANEQRWVQEKANNASSPYVWTGLRYTCTLEFWFWVSNEEVQYKNWKERQDECDMSGAMERGGKHQWYSHHASERFNFICLT</sequence>
<keyword evidence="2" id="KW-1185">Reference proteome</keyword>
<organism evidence="1 2">
    <name type="scientific">Nibea albiflora</name>
    <name type="common">Yellow drum</name>
    <name type="synonym">Corvina albiflora</name>
    <dbReference type="NCBI Taxonomy" id="240163"/>
    <lineage>
        <taxon>Eukaryota</taxon>
        <taxon>Metazoa</taxon>
        <taxon>Chordata</taxon>
        <taxon>Craniata</taxon>
        <taxon>Vertebrata</taxon>
        <taxon>Euteleostomi</taxon>
        <taxon>Actinopterygii</taxon>
        <taxon>Neopterygii</taxon>
        <taxon>Teleostei</taxon>
        <taxon>Neoteleostei</taxon>
        <taxon>Acanthomorphata</taxon>
        <taxon>Eupercaria</taxon>
        <taxon>Sciaenidae</taxon>
        <taxon>Nibea</taxon>
    </lineage>
</organism>
<accession>A0ACB7EV07</accession>
<comment type="caution">
    <text evidence="1">The sequence shown here is derived from an EMBL/GenBank/DDBJ whole genome shotgun (WGS) entry which is preliminary data.</text>
</comment>
<reference evidence="1" key="1">
    <citation type="submission" date="2020-04" db="EMBL/GenBank/DDBJ databases">
        <title>A chromosome-scale assembly and high-density genetic map of the yellow drum (Nibea albiflora) genome.</title>
        <authorList>
            <person name="Xu D."/>
            <person name="Zhang W."/>
            <person name="Chen R."/>
            <person name="Tan P."/>
            <person name="Wang L."/>
            <person name="Song H."/>
            <person name="Tian L."/>
            <person name="Zhu Q."/>
            <person name="Wang B."/>
        </authorList>
    </citation>
    <scope>NUCLEOTIDE SEQUENCE</scope>
    <source>
        <strain evidence="1">ZJHYS-2018</strain>
    </source>
</reference>
<proteinExistence type="predicted"/>
<dbReference type="EMBL" id="CM024809">
    <property type="protein sequence ID" value="KAG8005972.1"/>
    <property type="molecule type" value="Genomic_DNA"/>
</dbReference>
<dbReference type="Proteomes" id="UP000805704">
    <property type="component" value="Chromosome 21"/>
</dbReference>
<protein>
    <submittedName>
        <fullName evidence="1">Uncharacterized protein</fullName>
    </submittedName>
</protein>